<reference evidence="2 3" key="1">
    <citation type="submission" date="2015-12" db="EMBL/GenBank/DDBJ databases">
        <title>The genome of Folsomia candida.</title>
        <authorList>
            <person name="Faddeeva A."/>
            <person name="Derks M.F."/>
            <person name="Anvar Y."/>
            <person name="Smit S."/>
            <person name="Van Straalen N."/>
            <person name="Roelofs D."/>
        </authorList>
    </citation>
    <scope>NUCLEOTIDE SEQUENCE [LARGE SCALE GENOMIC DNA]</scope>
    <source>
        <strain evidence="2 3">VU population</strain>
        <tissue evidence="2">Whole body</tissue>
    </source>
</reference>
<comment type="caution">
    <text evidence="2">The sequence shown here is derived from an EMBL/GenBank/DDBJ whole genome shotgun (WGS) entry which is preliminary data.</text>
</comment>
<dbReference type="PANTHER" id="PTHR23324:SF83">
    <property type="entry name" value="SEC14-LIKE PROTEIN 2"/>
    <property type="match status" value="1"/>
</dbReference>
<evidence type="ECO:0000313" key="3">
    <source>
        <dbReference type="Proteomes" id="UP000198287"/>
    </source>
</evidence>
<proteinExistence type="predicted"/>
<dbReference type="GO" id="GO:0005737">
    <property type="term" value="C:cytoplasm"/>
    <property type="evidence" value="ECO:0007669"/>
    <property type="project" value="TreeGrafter"/>
</dbReference>
<accession>A0A226ERG5</accession>
<evidence type="ECO:0000259" key="1">
    <source>
        <dbReference type="PROSITE" id="PS50191"/>
    </source>
</evidence>
<dbReference type="InterPro" id="IPR036865">
    <property type="entry name" value="CRAL-TRIO_dom_sf"/>
</dbReference>
<dbReference type="CDD" id="cd00170">
    <property type="entry name" value="SEC14"/>
    <property type="match status" value="1"/>
</dbReference>
<protein>
    <recommendedName>
        <fullName evidence="1">CRAL-TRIO domain-containing protein</fullName>
    </recommendedName>
</protein>
<dbReference type="AlphaFoldDB" id="A0A226ERG5"/>
<evidence type="ECO:0000313" key="2">
    <source>
        <dbReference type="EMBL" id="OXA59798.1"/>
    </source>
</evidence>
<organism evidence="2 3">
    <name type="scientific">Folsomia candida</name>
    <name type="common">Springtail</name>
    <dbReference type="NCBI Taxonomy" id="158441"/>
    <lineage>
        <taxon>Eukaryota</taxon>
        <taxon>Metazoa</taxon>
        <taxon>Ecdysozoa</taxon>
        <taxon>Arthropoda</taxon>
        <taxon>Hexapoda</taxon>
        <taxon>Collembola</taxon>
        <taxon>Entomobryomorpha</taxon>
        <taxon>Isotomoidea</taxon>
        <taxon>Isotomidae</taxon>
        <taxon>Proisotominae</taxon>
        <taxon>Folsomia</taxon>
    </lineage>
</organism>
<dbReference type="SUPFAM" id="SSF52087">
    <property type="entry name" value="CRAL/TRIO domain"/>
    <property type="match status" value="1"/>
</dbReference>
<dbReference type="SUPFAM" id="SSF46938">
    <property type="entry name" value="CRAL/TRIO N-terminal domain"/>
    <property type="match status" value="1"/>
</dbReference>
<dbReference type="Gene3D" id="3.40.525.10">
    <property type="entry name" value="CRAL-TRIO lipid binding domain"/>
    <property type="match status" value="1"/>
</dbReference>
<dbReference type="SMART" id="SM00516">
    <property type="entry name" value="SEC14"/>
    <property type="match status" value="1"/>
</dbReference>
<dbReference type="OMA" id="VGQHYRE"/>
<dbReference type="InterPro" id="IPR036273">
    <property type="entry name" value="CRAL/TRIO_N_dom_sf"/>
</dbReference>
<dbReference type="InterPro" id="IPR011074">
    <property type="entry name" value="CRAL/TRIO_N_dom"/>
</dbReference>
<feature type="domain" description="CRAL-TRIO" evidence="1">
    <location>
        <begin position="118"/>
        <end position="293"/>
    </location>
</feature>
<dbReference type="PROSITE" id="PS50191">
    <property type="entry name" value="CRAL_TRIO"/>
    <property type="match status" value="1"/>
</dbReference>
<keyword evidence="3" id="KW-1185">Reference proteome</keyword>
<dbReference type="PRINTS" id="PR00180">
    <property type="entry name" value="CRETINALDHBP"/>
</dbReference>
<dbReference type="Proteomes" id="UP000198287">
    <property type="component" value="Unassembled WGS sequence"/>
</dbReference>
<gene>
    <name evidence="2" type="ORF">Fcan01_05366</name>
</gene>
<dbReference type="InterPro" id="IPR001251">
    <property type="entry name" value="CRAL-TRIO_dom"/>
</dbReference>
<dbReference type="SMART" id="SM01100">
    <property type="entry name" value="CRAL_TRIO_N"/>
    <property type="match status" value="1"/>
</dbReference>
<dbReference type="EMBL" id="LNIX01000002">
    <property type="protein sequence ID" value="OXA59798.1"/>
    <property type="molecule type" value="Genomic_DNA"/>
</dbReference>
<dbReference type="PANTHER" id="PTHR23324">
    <property type="entry name" value="SEC14 RELATED PROTEIN"/>
    <property type="match status" value="1"/>
</dbReference>
<dbReference type="Pfam" id="PF00650">
    <property type="entry name" value="CRAL_TRIO"/>
    <property type="match status" value="1"/>
</dbReference>
<dbReference type="InterPro" id="IPR051064">
    <property type="entry name" value="SEC14/CRAL-TRIO_domain"/>
</dbReference>
<dbReference type="OrthoDB" id="1434354at2759"/>
<name>A0A226ERG5_FOLCA</name>
<sequence>MEPRCRRVQLSRSLSYLSCLEASAFNNSTYFRPALYISIYTYIFRMGEITESEQLVLVKFKENLSDLDLVNNNFLSDIQLIRWLRARDLDVKRAEHMLRNTLAWREKNDIKNCLNQTIPESVRAEFPVETVGYDREGNLLVYIPFGKMDMKKGLREVGKEGSNNMRNYYLETIFGAILNKNPKNKMQRASLIVDFKGLTYMQFASLEVFEYLMTSIQIFEQHYPELLSTGFAINTPSVWNMLWTMLKPMLHQKTQDKVVITGSDPQVITEVLEKYISKDQFPEKYGGYVKLQYPEPVTINKDDNQNDQPTLPPPSKSFFKSIIGNFKS</sequence>